<dbReference type="EMBL" id="PUIA01000057">
    <property type="protein sequence ID" value="PQO27608.1"/>
    <property type="molecule type" value="Genomic_DNA"/>
</dbReference>
<comment type="caution">
    <text evidence="1">The sequence shown here is derived from an EMBL/GenBank/DDBJ whole genome shotgun (WGS) entry which is preliminary data.</text>
</comment>
<protein>
    <submittedName>
        <fullName evidence="1">Uncharacterized protein</fullName>
    </submittedName>
</protein>
<evidence type="ECO:0000313" key="1">
    <source>
        <dbReference type="EMBL" id="PQO27608.1"/>
    </source>
</evidence>
<accession>A0A2S8F616</accession>
<dbReference type="RefSeq" id="WP_105356537.1">
    <property type="nucleotide sequence ID" value="NZ_PUIA01000057.1"/>
</dbReference>
<gene>
    <name evidence="1" type="ORF">C5Y96_18960</name>
</gene>
<organism evidence="1 2">
    <name type="scientific">Blastopirellula marina</name>
    <dbReference type="NCBI Taxonomy" id="124"/>
    <lineage>
        <taxon>Bacteria</taxon>
        <taxon>Pseudomonadati</taxon>
        <taxon>Planctomycetota</taxon>
        <taxon>Planctomycetia</taxon>
        <taxon>Pirellulales</taxon>
        <taxon>Pirellulaceae</taxon>
        <taxon>Blastopirellula</taxon>
    </lineage>
</organism>
<dbReference type="AlphaFoldDB" id="A0A2S8F616"/>
<proteinExistence type="predicted"/>
<dbReference type="Proteomes" id="UP000240009">
    <property type="component" value="Unassembled WGS sequence"/>
</dbReference>
<reference evidence="1 2" key="1">
    <citation type="submission" date="2018-02" db="EMBL/GenBank/DDBJ databases">
        <title>Comparative genomes isolates from brazilian mangrove.</title>
        <authorList>
            <person name="Araujo J.E."/>
            <person name="Taketani R.G."/>
            <person name="Silva M.C.P."/>
            <person name="Loureco M.V."/>
            <person name="Andreote F.D."/>
        </authorList>
    </citation>
    <scope>NUCLEOTIDE SEQUENCE [LARGE SCALE GENOMIC DNA]</scope>
    <source>
        <strain evidence="1 2">HEX-2 MGV</strain>
    </source>
</reference>
<evidence type="ECO:0000313" key="2">
    <source>
        <dbReference type="Proteomes" id="UP000240009"/>
    </source>
</evidence>
<name>A0A2S8F616_9BACT</name>
<sequence length="114" mass="13400">MADDRYLPGLPKRRLVKDVRSHLWRCGIRPRGEAWLAAWLWADAIARSYYHNHWPMASEIATQYVLLLLAQMSESCSLRLPYRAGDVMPDKVAELLAESPLEQLRIENRKRRKR</sequence>
<dbReference type="OrthoDB" id="287447at2"/>